<gene>
    <name evidence="3" type="primary">Dhps</name>
    <name evidence="3" type="ORF">GEOCAL_R10144</name>
</gene>
<proteinExistence type="inferred from homology"/>
<dbReference type="AlphaFoldDB" id="A0A7K4JRX8"/>
<dbReference type="Gene3D" id="3.40.910.10">
    <property type="entry name" value="Deoxyhypusine synthase"/>
    <property type="match status" value="1"/>
</dbReference>
<dbReference type="PANTHER" id="PTHR11703:SF0">
    <property type="entry name" value="DEOXYHYPUSINE SYNTHASE"/>
    <property type="match status" value="1"/>
</dbReference>
<comment type="similarity">
    <text evidence="1">Belongs to the deoxyhypusine synthase family.</text>
</comment>
<dbReference type="GO" id="GO:0034038">
    <property type="term" value="F:deoxyhypusine synthase activity"/>
    <property type="evidence" value="ECO:0007669"/>
    <property type="project" value="TreeGrafter"/>
</dbReference>
<evidence type="ECO:0000256" key="1">
    <source>
        <dbReference type="ARBA" id="ARBA00009892"/>
    </source>
</evidence>
<comment type="caution">
    <text evidence="3">The sequence shown here is derived from an EMBL/GenBank/DDBJ whole genome shotgun (WGS) entry which is preliminary data.</text>
</comment>
<dbReference type="InterPro" id="IPR036982">
    <property type="entry name" value="Deoxyhypusine_synthase_sf"/>
</dbReference>
<feature type="non-terminal residue" evidence="3">
    <location>
        <position position="1"/>
    </location>
</feature>
<dbReference type="OrthoDB" id="294378at2759"/>
<reference evidence="3 4" key="1">
    <citation type="submission" date="2019-09" db="EMBL/GenBank/DDBJ databases">
        <title>Bird 10,000 Genomes (B10K) Project - Family phase.</title>
        <authorList>
            <person name="Zhang G."/>
        </authorList>
    </citation>
    <scope>NUCLEOTIDE SEQUENCE [LARGE SCALE GENOMIC DNA]</scope>
    <source>
        <strain evidence="3">B10K-CU-031-07</strain>
        <tissue evidence="3">Muscle</tissue>
    </source>
</reference>
<dbReference type="EMBL" id="VWPV01060865">
    <property type="protein sequence ID" value="NWH68084.1"/>
    <property type="molecule type" value="Genomic_DNA"/>
</dbReference>
<dbReference type="GO" id="GO:0005737">
    <property type="term" value="C:cytoplasm"/>
    <property type="evidence" value="ECO:0007669"/>
    <property type="project" value="TreeGrafter"/>
</dbReference>
<feature type="non-terminal residue" evidence="3">
    <location>
        <position position="71"/>
    </location>
</feature>
<organism evidence="3 4">
    <name type="scientific">Geococcyx californianus</name>
    <name type="common">Greater roadrunner</name>
    <name type="synonym">Saurothera californiana</name>
    <dbReference type="NCBI Taxonomy" id="8947"/>
    <lineage>
        <taxon>Eukaryota</taxon>
        <taxon>Metazoa</taxon>
        <taxon>Chordata</taxon>
        <taxon>Craniata</taxon>
        <taxon>Vertebrata</taxon>
        <taxon>Euteleostomi</taxon>
        <taxon>Archelosauria</taxon>
        <taxon>Archosauria</taxon>
        <taxon>Dinosauria</taxon>
        <taxon>Saurischia</taxon>
        <taxon>Theropoda</taxon>
        <taxon>Coelurosauria</taxon>
        <taxon>Aves</taxon>
        <taxon>Neognathae</taxon>
        <taxon>Neoaves</taxon>
        <taxon>Otidimorphae</taxon>
        <taxon>Cuculiformes</taxon>
        <taxon>Neomorphidae</taxon>
        <taxon>Geococcyx</taxon>
    </lineage>
</organism>
<keyword evidence="4" id="KW-1185">Reference proteome</keyword>
<keyword evidence="2" id="KW-0520">NAD</keyword>
<accession>A0A7K4JRX8</accession>
<dbReference type="Proteomes" id="UP000531151">
    <property type="component" value="Unassembled WGS sequence"/>
</dbReference>
<protein>
    <submittedName>
        <fullName evidence="3">DHYS synthase</fullName>
    </submittedName>
</protein>
<dbReference type="SUPFAM" id="SSF52467">
    <property type="entry name" value="DHS-like NAD/FAD-binding domain"/>
    <property type="match status" value="1"/>
</dbReference>
<sequence length="71" mass="7928">MPPVMPLPQVDVLVTTAGGVEEDLIKCLAPTYIGDFNLAGRDLRQRGINRIGNLLVPNDNYCKFEDWLMPI</sequence>
<evidence type="ECO:0000313" key="3">
    <source>
        <dbReference type="EMBL" id="NWH68084.1"/>
    </source>
</evidence>
<dbReference type="InterPro" id="IPR029035">
    <property type="entry name" value="DHS-like_NAD/FAD-binding_dom"/>
</dbReference>
<dbReference type="PANTHER" id="PTHR11703">
    <property type="entry name" value="DEOXYHYPUSINE SYNTHASE"/>
    <property type="match status" value="1"/>
</dbReference>
<evidence type="ECO:0000256" key="2">
    <source>
        <dbReference type="ARBA" id="ARBA00023027"/>
    </source>
</evidence>
<dbReference type="InterPro" id="IPR002773">
    <property type="entry name" value="Deoxyhypusine_synthase"/>
</dbReference>
<dbReference type="Pfam" id="PF01916">
    <property type="entry name" value="DS"/>
    <property type="match status" value="1"/>
</dbReference>
<evidence type="ECO:0000313" key="4">
    <source>
        <dbReference type="Proteomes" id="UP000531151"/>
    </source>
</evidence>
<name>A0A7K4JRX8_GEOCA</name>